<feature type="region of interest" description="Disordered" evidence="1">
    <location>
        <begin position="1"/>
        <end position="30"/>
    </location>
</feature>
<feature type="region of interest" description="Disordered" evidence="1">
    <location>
        <begin position="143"/>
        <end position="166"/>
    </location>
</feature>
<dbReference type="VEuPathDB" id="FungiDB:I303_04764"/>
<feature type="compositionally biased region" description="Basic residues" evidence="1">
    <location>
        <begin position="249"/>
        <end position="260"/>
    </location>
</feature>
<organism evidence="2">
    <name type="scientific">Kwoniella dejecticola CBS 10117</name>
    <dbReference type="NCBI Taxonomy" id="1296121"/>
    <lineage>
        <taxon>Eukaryota</taxon>
        <taxon>Fungi</taxon>
        <taxon>Dikarya</taxon>
        <taxon>Basidiomycota</taxon>
        <taxon>Agaricomycotina</taxon>
        <taxon>Tremellomycetes</taxon>
        <taxon>Tremellales</taxon>
        <taxon>Cryptococcaceae</taxon>
        <taxon>Kwoniella</taxon>
    </lineage>
</organism>
<dbReference type="EMBL" id="CP144534">
    <property type="protein sequence ID" value="WWC61674.1"/>
    <property type="molecule type" value="Genomic_DNA"/>
</dbReference>
<dbReference type="RefSeq" id="XP_018263271.1">
    <property type="nucleotide sequence ID" value="XM_018408060.1"/>
</dbReference>
<feature type="compositionally biased region" description="Low complexity" evidence="1">
    <location>
        <begin position="98"/>
        <end position="115"/>
    </location>
</feature>
<evidence type="ECO:0000313" key="2">
    <source>
        <dbReference type="EMBL" id="OBR85429.1"/>
    </source>
</evidence>
<feature type="region of interest" description="Disordered" evidence="1">
    <location>
        <begin position="58"/>
        <end position="117"/>
    </location>
</feature>
<reference evidence="3" key="3">
    <citation type="submission" date="2024-02" db="EMBL/GenBank/DDBJ databases">
        <title>Comparative genomics of Cryptococcus and Kwoniella reveals pathogenesis evolution and contrasting modes of karyotype evolution via chromosome fusion or intercentromeric recombination.</title>
        <authorList>
            <person name="Coelho M.A."/>
            <person name="David-Palma M."/>
            <person name="Shea T."/>
            <person name="Bowers K."/>
            <person name="McGinley-Smith S."/>
            <person name="Mohammad A.W."/>
            <person name="Gnirke A."/>
            <person name="Yurkov A.M."/>
            <person name="Nowrousian M."/>
            <person name="Sun S."/>
            <person name="Cuomo C.A."/>
            <person name="Heitman J."/>
        </authorList>
    </citation>
    <scope>NUCLEOTIDE SEQUENCE</scope>
    <source>
        <strain evidence="3">CBS 10117</strain>
    </source>
</reference>
<dbReference type="AlphaFoldDB" id="A0A1A6A5U6"/>
<feature type="compositionally biased region" description="Basic and acidic residues" evidence="1">
    <location>
        <begin position="17"/>
        <end position="30"/>
    </location>
</feature>
<evidence type="ECO:0000313" key="3">
    <source>
        <dbReference type="EMBL" id="WWC61674.1"/>
    </source>
</evidence>
<reference evidence="3" key="2">
    <citation type="submission" date="2013-07" db="EMBL/GenBank/DDBJ databases">
        <authorList>
            <consortium name="The Broad Institute Genome Sequencing Platform"/>
            <person name="Cuomo C."/>
            <person name="Litvintseva A."/>
            <person name="Chen Y."/>
            <person name="Heitman J."/>
            <person name="Sun S."/>
            <person name="Springer D."/>
            <person name="Dromer F."/>
            <person name="Young S.K."/>
            <person name="Zeng Q."/>
            <person name="Gargeya S."/>
            <person name="Fitzgerald M."/>
            <person name="Abouelleil A."/>
            <person name="Alvarado L."/>
            <person name="Berlin A.M."/>
            <person name="Chapman S.B."/>
            <person name="Dewar J."/>
            <person name="Goldberg J."/>
            <person name="Griggs A."/>
            <person name="Gujja S."/>
            <person name="Hansen M."/>
            <person name="Howarth C."/>
            <person name="Imamovic A."/>
            <person name="Larimer J."/>
            <person name="McCowan C."/>
            <person name="Murphy C."/>
            <person name="Pearson M."/>
            <person name="Priest M."/>
            <person name="Roberts A."/>
            <person name="Saif S."/>
            <person name="Shea T."/>
            <person name="Sykes S."/>
            <person name="Wortman J."/>
            <person name="Nusbaum C."/>
            <person name="Birren B."/>
        </authorList>
    </citation>
    <scope>NUCLEOTIDE SEQUENCE</scope>
    <source>
        <strain evidence="3">CBS 10117</strain>
    </source>
</reference>
<feature type="region of interest" description="Disordered" evidence="1">
    <location>
        <begin position="247"/>
        <end position="362"/>
    </location>
</feature>
<evidence type="ECO:0000256" key="1">
    <source>
        <dbReference type="SAM" id="MobiDB-lite"/>
    </source>
</evidence>
<reference evidence="2" key="1">
    <citation type="submission" date="2013-07" db="EMBL/GenBank/DDBJ databases">
        <title>The Genome Sequence of Cryptococcus dejecticola CBS10117.</title>
        <authorList>
            <consortium name="The Broad Institute Genome Sequencing Platform"/>
            <person name="Cuomo C."/>
            <person name="Litvintseva A."/>
            <person name="Chen Y."/>
            <person name="Heitman J."/>
            <person name="Sun S."/>
            <person name="Springer D."/>
            <person name="Dromer F."/>
            <person name="Young S.K."/>
            <person name="Zeng Q."/>
            <person name="Gargeya S."/>
            <person name="Fitzgerald M."/>
            <person name="Abouelleil A."/>
            <person name="Alvarado L."/>
            <person name="Berlin A.M."/>
            <person name="Chapman S.B."/>
            <person name="Dewar J."/>
            <person name="Goldberg J."/>
            <person name="Griggs A."/>
            <person name="Gujja S."/>
            <person name="Hansen M."/>
            <person name="Howarth C."/>
            <person name="Imamovic A."/>
            <person name="Larimer J."/>
            <person name="McCowan C."/>
            <person name="Murphy C."/>
            <person name="Pearson M."/>
            <person name="Priest M."/>
            <person name="Roberts A."/>
            <person name="Saif S."/>
            <person name="Shea T."/>
            <person name="Sykes S."/>
            <person name="Wortman J."/>
            <person name="Nusbaum C."/>
            <person name="Birren B."/>
        </authorList>
    </citation>
    <scope>NUCLEOTIDE SEQUENCE [LARGE SCALE GENOMIC DNA]</scope>
    <source>
        <strain evidence="2">CBS 10117</strain>
    </source>
</reference>
<feature type="compositionally biased region" description="Low complexity" evidence="1">
    <location>
        <begin position="184"/>
        <end position="198"/>
    </location>
</feature>
<feature type="region of interest" description="Disordered" evidence="1">
    <location>
        <begin position="182"/>
        <end position="201"/>
    </location>
</feature>
<dbReference type="KEGG" id="kdj:28968463"/>
<proteinExistence type="predicted"/>
<dbReference type="STRING" id="1296121.A0A1A6A5U6"/>
<dbReference type="GeneID" id="28968463"/>
<dbReference type="EMBL" id="KI894031">
    <property type="protein sequence ID" value="OBR85429.1"/>
    <property type="molecule type" value="Genomic_DNA"/>
</dbReference>
<dbReference type="OrthoDB" id="424402at2759"/>
<protein>
    <submittedName>
        <fullName evidence="2">Uncharacterized protein</fullName>
    </submittedName>
</protein>
<name>A0A1A6A5U6_9TREE</name>
<accession>A0A1A6A5U6</accession>
<keyword evidence="4" id="KW-1185">Reference proteome</keyword>
<dbReference type="Proteomes" id="UP000078595">
    <property type="component" value="Chromosome 5"/>
</dbReference>
<sequence>MVNKGKSKAVVTSDGSLPKDARTIKPEEPYRMRITSGGSISSYVDFAVRFLHDNPHTPLTLHTLPPSHPSQTNSTTATKTTKTTTKTGADSLDHHAGSSTSKASSSSSSSSSSNSTFLPCTTSIPRLISVVEIIKRTYLAQLRSSGAKPNESSVKVKASGKGKEVTRTSKGIWQYTTSDLYNPSSTSSAASSNAGGDTSLERVLNGNLRPKMTHHPYMTITLSTKPLDPESGAQSLVSKRNTTMEFVLVKKKNRSKKGKGKGQGNGKGKGESKLDDVDAPREKGEGRELDEIANNSIAMPRAKNMKPVTTPTPKTRANPSEDQEEAEGMSRETNGKGVKRSSENEGTDIGTGKSGKKRKTVK</sequence>
<evidence type="ECO:0000313" key="4">
    <source>
        <dbReference type="Proteomes" id="UP000078595"/>
    </source>
</evidence>
<feature type="compositionally biased region" description="Polar residues" evidence="1">
    <location>
        <begin position="307"/>
        <end position="320"/>
    </location>
</feature>
<gene>
    <name evidence="2" type="ORF">I303_04764</name>
    <name evidence="3" type="ORF">I303_104259</name>
</gene>
<feature type="compositionally biased region" description="Low complexity" evidence="1">
    <location>
        <begin position="75"/>
        <end position="87"/>
    </location>
</feature>
<feature type="compositionally biased region" description="Basic and acidic residues" evidence="1">
    <location>
        <begin position="268"/>
        <end position="290"/>
    </location>
</feature>